<dbReference type="AlphaFoldDB" id="A0AAD4H0B1"/>
<sequence>MPVSTEQLHPFKKPPPPHLVPPNIYQLLALCLCAMGAAQSTADYFYTYSDASCNLRSSGTWPHPYQCTPHRSGLLATYFLSLPNGTPSNFRIKHQLVYQEQNAVDPLACSQDLSFVSGSLGVYSYGTTAT</sequence>
<comment type="caution">
    <text evidence="1">The sequence shown here is derived from an EMBL/GenBank/DDBJ whole genome shotgun (WGS) entry which is preliminary data.</text>
</comment>
<protein>
    <submittedName>
        <fullName evidence="1">Uncharacterized protein</fullName>
    </submittedName>
</protein>
<evidence type="ECO:0000313" key="1">
    <source>
        <dbReference type="EMBL" id="KAF9894523.1"/>
    </source>
</evidence>
<accession>A0AAD4H0B1</accession>
<reference evidence="1" key="1">
    <citation type="journal article" date="2019" name="Beilstein J. Org. Chem.">
        <title>Nanangenines: drimane sesquiterpenoids as the dominant metabolite cohort of a novel Australian fungus, Aspergillus nanangensis.</title>
        <authorList>
            <person name="Lacey H.J."/>
            <person name="Gilchrist C.L.M."/>
            <person name="Crombie A."/>
            <person name="Kalaitzis J.A."/>
            <person name="Vuong D."/>
            <person name="Rutledge P.J."/>
            <person name="Turner P."/>
            <person name="Pitt J.I."/>
            <person name="Lacey E."/>
            <person name="Chooi Y.H."/>
            <person name="Piggott A.M."/>
        </authorList>
    </citation>
    <scope>NUCLEOTIDE SEQUENCE</scope>
    <source>
        <strain evidence="1">MST-FP2251</strain>
    </source>
</reference>
<proteinExistence type="predicted"/>
<reference evidence="1" key="2">
    <citation type="submission" date="2020-02" db="EMBL/GenBank/DDBJ databases">
        <authorList>
            <person name="Gilchrist C.L.M."/>
            <person name="Chooi Y.-H."/>
        </authorList>
    </citation>
    <scope>NUCLEOTIDE SEQUENCE</scope>
    <source>
        <strain evidence="1">MST-FP2251</strain>
    </source>
</reference>
<evidence type="ECO:0000313" key="2">
    <source>
        <dbReference type="Proteomes" id="UP001194746"/>
    </source>
</evidence>
<keyword evidence="2" id="KW-1185">Reference proteome</keyword>
<organism evidence="1 2">
    <name type="scientific">Aspergillus nanangensis</name>
    <dbReference type="NCBI Taxonomy" id="2582783"/>
    <lineage>
        <taxon>Eukaryota</taxon>
        <taxon>Fungi</taxon>
        <taxon>Dikarya</taxon>
        <taxon>Ascomycota</taxon>
        <taxon>Pezizomycotina</taxon>
        <taxon>Eurotiomycetes</taxon>
        <taxon>Eurotiomycetidae</taxon>
        <taxon>Eurotiales</taxon>
        <taxon>Aspergillaceae</taxon>
        <taxon>Aspergillus</taxon>
        <taxon>Aspergillus subgen. Circumdati</taxon>
    </lineage>
</organism>
<dbReference type="EMBL" id="VCAU01000003">
    <property type="protein sequence ID" value="KAF9894523.1"/>
    <property type="molecule type" value="Genomic_DNA"/>
</dbReference>
<dbReference type="Proteomes" id="UP001194746">
    <property type="component" value="Unassembled WGS sequence"/>
</dbReference>
<gene>
    <name evidence="1" type="ORF">FE257_006408</name>
</gene>
<name>A0AAD4H0B1_ASPNN</name>